<dbReference type="Proteomes" id="UP000191691">
    <property type="component" value="Unassembled WGS sequence"/>
</dbReference>
<feature type="non-terminal residue" evidence="2">
    <location>
        <position position="51"/>
    </location>
</feature>
<proteinExistence type="predicted"/>
<accession>A0A1V6W0W6</accession>
<organism evidence="2 4">
    <name type="scientific">Penicillium nalgiovense</name>
    <dbReference type="NCBI Taxonomy" id="60175"/>
    <lineage>
        <taxon>Eukaryota</taxon>
        <taxon>Fungi</taxon>
        <taxon>Dikarya</taxon>
        <taxon>Ascomycota</taxon>
        <taxon>Pezizomycotina</taxon>
        <taxon>Eurotiomycetes</taxon>
        <taxon>Eurotiomycetidae</taxon>
        <taxon>Eurotiales</taxon>
        <taxon>Aspergillaceae</taxon>
        <taxon>Penicillium</taxon>
    </lineage>
</organism>
<gene>
    <name evidence="3" type="ORF">PENNAL_c0365G00256</name>
    <name evidence="2" type="ORF">PENNAL_c0412G02879</name>
    <name evidence="1" type="ORF">PENNAL_c0505G08421</name>
</gene>
<reference evidence="2" key="1">
    <citation type="submission" date="2016-10" db="EMBL/GenBank/DDBJ databases">
        <title>Uncovering the secondary metabolism of Penicillium species provides insights into the evolution of 6-MSA pathways.</title>
        <authorList>
            <person name="Nielsen J.C."/>
            <person name="Nielsen J."/>
        </authorList>
    </citation>
    <scope>NUCLEOTIDE SEQUENCE [LARGE SCALE GENOMIC DNA]</scope>
    <source>
        <strain evidence="2">IBT 13039</strain>
    </source>
</reference>
<reference evidence="4" key="2">
    <citation type="journal article" date="2017" name="Nat. Microbiol.">
        <title>Global analysis of biosynthetic gene clusters reveals vast potential of secondary metabolite production in Penicillium species.</title>
        <authorList>
            <person name="Nielsen J.C."/>
            <person name="Grijseels S."/>
            <person name="Prigent S."/>
            <person name="Ji B."/>
            <person name="Dainat J."/>
            <person name="Nielsen K.F."/>
            <person name="Frisvad J.C."/>
            <person name="Workman M."/>
            <person name="Nielsen J."/>
        </authorList>
    </citation>
    <scope>NUCLEOTIDE SEQUENCE [LARGE SCALE GENOMIC DNA]</scope>
    <source>
        <strain evidence="4">IBT 13039</strain>
    </source>
</reference>
<sequence>MADNQSAIALSRNPKFHKRTKHFHVKFYYQRVVLNAGEIGLEYLPTKEQAA</sequence>
<dbReference type="STRING" id="60175.A0A1V6W0W6"/>
<comment type="caution">
    <text evidence="2">The sequence shown here is derived from an EMBL/GenBank/DDBJ whole genome shotgun (WGS) entry which is preliminary data.</text>
</comment>
<dbReference type="EMBL" id="MOOB01000365">
    <property type="protein sequence ID" value="OQE58683.1"/>
    <property type="molecule type" value="Genomic_DNA"/>
</dbReference>
<dbReference type="EMBL" id="MOOB01000505">
    <property type="protein sequence ID" value="OQE51637.1"/>
    <property type="molecule type" value="Genomic_DNA"/>
</dbReference>
<keyword evidence="4" id="KW-1185">Reference proteome</keyword>
<evidence type="ECO:0000313" key="2">
    <source>
        <dbReference type="EMBL" id="OQE56548.1"/>
    </source>
</evidence>
<dbReference type="AlphaFoldDB" id="A0A1V6W0W6"/>
<evidence type="ECO:0000313" key="4">
    <source>
        <dbReference type="Proteomes" id="UP000191691"/>
    </source>
</evidence>
<name>A0A1V6W0W6_PENNA</name>
<evidence type="ECO:0000313" key="1">
    <source>
        <dbReference type="EMBL" id="OQE51637.1"/>
    </source>
</evidence>
<evidence type="ECO:0000313" key="3">
    <source>
        <dbReference type="EMBL" id="OQE58683.1"/>
    </source>
</evidence>
<dbReference type="CDD" id="cd09272">
    <property type="entry name" value="RNase_HI_RT_Ty1"/>
    <property type="match status" value="1"/>
</dbReference>
<dbReference type="EMBL" id="MOOB01000412">
    <property type="protein sequence ID" value="OQE56548.1"/>
    <property type="molecule type" value="Genomic_DNA"/>
</dbReference>
<evidence type="ECO:0008006" key="5">
    <source>
        <dbReference type="Google" id="ProtNLM"/>
    </source>
</evidence>
<protein>
    <recommendedName>
        <fullName evidence="5">Copia protein</fullName>
    </recommendedName>
</protein>